<dbReference type="Proteomes" id="UP001465717">
    <property type="component" value="Unassembled WGS sequence"/>
</dbReference>
<feature type="region of interest" description="Disordered" evidence="2">
    <location>
        <begin position="988"/>
        <end position="1021"/>
    </location>
</feature>
<protein>
    <submittedName>
        <fullName evidence="4">Zinc-ribbon domain-containing protein</fullName>
    </submittedName>
</protein>
<name>A0ABV1G213_9BACT</name>
<evidence type="ECO:0000256" key="2">
    <source>
        <dbReference type="SAM" id="MobiDB-lite"/>
    </source>
</evidence>
<feature type="region of interest" description="Disordered" evidence="2">
    <location>
        <begin position="497"/>
        <end position="543"/>
    </location>
</feature>
<dbReference type="RefSeq" id="WP_349226741.1">
    <property type="nucleotide sequence ID" value="NZ_JBBNGE010000069.1"/>
</dbReference>
<keyword evidence="5" id="KW-1185">Reference proteome</keyword>
<keyword evidence="1" id="KW-0175">Coiled coil</keyword>
<evidence type="ECO:0000313" key="5">
    <source>
        <dbReference type="Proteomes" id="UP001465717"/>
    </source>
</evidence>
<evidence type="ECO:0000256" key="1">
    <source>
        <dbReference type="SAM" id="Coils"/>
    </source>
</evidence>
<feature type="coiled-coil region" evidence="1">
    <location>
        <begin position="777"/>
        <end position="839"/>
    </location>
</feature>
<feature type="compositionally biased region" description="Low complexity" evidence="2">
    <location>
        <begin position="997"/>
        <end position="1008"/>
    </location>
</feature>
<reference evidence="4 5" key="1">
    <citation type="submission" date="2024-04" db="EMBL/GenBank/DDBJ databases">
        <title>Human intestinal bacterial collection.</title>
        <authorList>
            <person name="Pauvert C."/>
            <person name="Hitch T.C.A."/>
            <person name="Clavel T."/>
        </authorList>
    </citation>
    <scope>NUCLEOTIDE SEQUENCE [LARGE SCALE GENOMIC DNA]</scope>
    <source>
        <strain evidence="4 5">CLA-AA-H174</strain>
    </source>
</reference>
<feature type="compositionally biased region" description="Basic and acidic residues" evidence="2">
    <location>
        <begin position="650"/>
        <end position="663"/>
    </location>
</feature>
<evidence type="ECO:0000259" key="3">
    <source>
        <dbReference type="Pfam" id="PF13240"/>
    </source>
</evidence>
<feature type="compositionally biased region" description="Basic and acidic residues" evidence="2">
    <location>
        <begin position="509"/>
        <end position="526"/>
    </location>
</feature>
<accession>A0ABV1G213</accession>
<organism evidence="4 5">
    <name type="scientific">Segatella sinensis</name>
    <dbReference type="NCBI Taxonomy" id="3085167"/>
    <lineage>
        <taxon>Bacteria</taxon>
        <taxon>Pseudomonadati</taxon>
        <taxon>Bacteroidota</taxon>
        <taxon>Bacteroidia</taxon>
        <taxon>Bacteroidales</taxon>
        <taxon>Prevotellaceae</taxon>
        <taxon>Segatella</taxon>
    </lineage>
</organism>
<sequence>MKCPKCGYPVLPKFTKCPHCGESLIKEDNNTNLPDANDFSIVKGRAIWNVQKGEIAHLIKETELINTDGLKGVIVQEGCTAIVFMNGIITSIMQAGIYSFPTKEPTPAIKPVVPSEPKAGEKTNDFTGFVNGASAIGRGIRNFLFGKKKDEKPEQHEKRVERTKEKINKLPDLKTCRIYIVSNRLFNLFFDLQVDEEGNYDFAPFVIATKTVDAKIALSLQMQVTNMNEFVGNYLTDQQSVSTVLFQQQLRTCVKNTLTQLLRNLDYQQDGLPEPIVNNLKNRIKSACNEQLYGIEVTKVLDITDESEDFNRFRSAERDLFVNEKELDYLTRSNEFRNRLEQEKNKQEANQAANAESLRQTLQSINKDKLLSEDEMEQFVMMMDSQKRLREAKTKQEEYEALSDMKKSRLVKEEDIAALENVLAQNKVSRDSIVDLMRAQAEQDLALNKQIAEFKLSDNKKDHDIANELKDALHKGKLASTQLDTKRIIDAYQDERRKKEDDYTFAQQQRKDDYQFQQEQKLEDSSFNRQKRQNDWEFSNQQRQSDWEFNNQQRQQDADFKSRVQNEDYDFQKQQRQQDADFKSRVQNEDYDFQKQQRQDERDFLKQQRDFQGKVQNDDYEFLKKQRLDEHQFEQDKRKFQSRVQNEDYDFQKQQRQQDADFKSRVQNEDYDFQKQQRQQDADFKSRVQNEDYDFQKQQRQQDADFKSRVQNEDYDFQKQQRQDERDFLKQQRDFQGKVQNDDYEFLKKQRLDEHQFEQDKRKFQSRVQNEDYDFQKMQREQALKEEQNQADFMRQRQNKFDDLDVLERKAAIAQRNMKAMKEAELAELQEKNRSAETMQSMNLNVEMNRDNLFANMTAEQIRAAQLSHLSSEAQAEMAKSYSSEKENELRAQQQAEQKALYEQMMQNQMAQNSQNQEMMMKMAQMMQQGMMGMGQQQMAAQQQRYDDQVAMKQEYRENAMRQQQRTDHTQDSALDNIGRVSTAAASNMNAYGGRNQQYQQPSQPQQPAARTKTCPSCGAEIDADETFCPECGSRV</sequence>
<feature type="domain" description="Zinc-ribbon" evidence="3">
    <location>
        <begin position="1015"/>
        <end position="1035"/>
    </location>
</feature>
<proteinExistence type="predicted"/>
<dbReference type="EMBL" id="JBBNGE010000069">
    <property type="protein sequence ID" value="MEQ2509328.1"/>
    <property type="molecule type" value="Genomic_DNA"/>
</dbReference>
<feature type="region of interest" description="Disordered" evidence="2">
    <location>
        <begin position="634"/>
        <end position="663"/>
    </location>
</feature>
<comment type="caution">
    <text evidence="4">The sequence shown here is derived from an EMBL/GenBank/DDBJ whole genome shotgun (WGS) entry which is preliminary data.</text>
</comment>
<dbReference type="Pfam" id="PF13240">
    <property type="entry name" value="Zn_Ribbon_1"/>
    <property type="match status" value="1"/>
</dbReference>
<gene>
    <name evidence="4" type="ORF">AAAT87_13860</name>
</gene>
<dbReference type="InterPro" id="IPR026870">
    <property type="entry name" value="Zinc_ribbon_dom"/>
</dbReference>
<evidence type="ECO:0000313" key="4">
    <source>
        <dbReference type="EMBL" id="MEQ2509328.1"/>
    </source>
</evidence>